<sequence length="113" mass="12821">MLALSHLTSRSATMPQLPPPKREHFQQNTDARAFYERHGFAVLDISDGDRDMENLPEMTHPPTLGEPGRPDEPHGMTGPVAPRWREGRLPQRMSSRTWAWARVGVRGTGRGRR</sequence>
<evidence type="ECO:0000313" key="2">
    <source>
        <dbReference type="EMBL" id="GIE13065.1"/>
    </source>
</evidence>
<dbReference type="Proteomes" id="UP000598174">
    <property type="component" value="Unassembled WGS sequence"/>
</dbReference>
<name>A0A919MHW6_9ACTN</name>
<dbReference type="EMBL" id="BOMM01000046">
    <property type="protein sequence ID" value="GIE13065.1"/>
    <property type="molecule type" value="Genomic_DNA"/>
</dbReference>
<feature type="region of interest" description="Disordered" evidence="1">
    <location>
        <begin position="48"/>
        <end position="91"/>
    </location>
</feature>
<proteinExistence type="predicted"/>
<accession>A0A919MHW6</accession>
<protein>
    <submittedName>
        <fullName evidence="2">Uncharacterized protein</fullName>
    </submittedName>
</protein>
<keyword evidence="3" id="KW-1185">Reference proteome</keyword>
<dbReference type="RefSeq" id="WP_203819514.1">
    <property type="nucleotide sequence ID" value="NZ_BAAABP010000063.1"/>
</dbReference>
<gene>
    <name evidence="2" type="ORF">Afe05nite_49050</name>
</gene>
<feature type="compositionally biased region" description="Polar residues" evidence="1">
    <location>
        <begin position="1"/>
        <end position="14"/>
    </location>
</feature>
<comment type="caution">
    <text evidence="2">The sequence shown here is derived from an EMBL/GenBank/DDBJ whole genome shotgun (WGS) entry which is preliminary data.</text>
</comment>
<dbReference type="AlphaFoldDB" id="A0A919MHW6"/>
<evidence type="ECO:0000313" key="3">
    <source>
        <dbReference type="Proteomes" id="UP000598174"/>
    </source>
</evidence>
<evidence type="ECO:0000256" key="1">
    <source>
        <dbReference type="SAM" id="MobiDB-lite"/>
    </source>
</evidence>
<organism evidence="2 3">
    <name type="scientific">Paractinoplanes ferrugineus</name>
    <dbReference type="NCBI Taxonomy" id="113564"/>
    <lineage>
        <taxon>Bacteria</taxon>
        <taxon>Bacillati</taxon>
        <taxon>Actinomycetota</taxon>
        <taxon>Actinomycetes</taxon>
        <taxon>Micromonosporales</taxon>
        <taxon>Micromonosporaceae</taxon>
        <taxon>Paractinoplanes</taxon>
    </lineage>
</organism>
<reference evidence="2" key="1">
    <citation type="submission" date="2021-01" db="EMBL/GenBank/DDBJ databases">
        <title>Whole genome shotgun sequence of Actinoplanes ferrugineus NBRC 15555.</title>
        <authorList>
            <person name="Komaki H."/>
            <person name="Tamura T."/>
        </authorList>
    </citation>
    <scope>NUCLEOTIDE SEQUENCE</scope>
    <source>
        <strain evidence="2">NBRC 15555</strain>
    </source>
</reference>
<feature type="region of interest" description="Disordered" evidence="1">
    <location>
        <begin position="1"/>
        <end position="25"/>
    </location>
</feature>